<organism evidence="1 2">
    <name type="scientific">Hujiaoplasma nucleasis</name>
    <dbReference type="NCBI Taxonomy" id="2725268"/>
    <lineage>
        <taxon>Bacteria</taxon>
        <taxon>Bacillati</taxon>
        <taxon>Mycoplasmatota</taxon>
        <taxon>Mollicutes</taxon>
        <taxon>Candidatus Izemoplasmatales</taxon>
        <taxon>Hujiaoplasmataceae</taxon>
        <taxon>Hujiaoplasma</taxon>
    </lineage>
</organism>
<protein>
    <submittedName>
        <fullName evidence="1">Uncharacterized protein</fullName>
    </submittedName>
</protein>
<dbReference type="EMBL" id="CP051151">
    <property type="protein sequence ID" value="QLY39668.1"/>
    <property type="molecule type" value="Genomic_DNA"/>
</dbReference>
<name>A0A7L6N372_9MOLU</name>
<accession>A0A7L6N372</accession>
<gene>
    <name evidence="1" type="ORF">HF295_01830</name>
</gene>
<keyword evidence="2" id="KW-1185">Reference proteome</keyword>
<evidence type="ECO:0000313" key="2">
    <source>
        <dbReference type="Proteomes" id="UP000512167"/>
    </source>
</evidence>
<dbReference type="RefSeq" id="WP_312032146.1">
    <property type="nucleotide sequence ID" value="NZ_CP051151.1"/>
</dbReference>
<proteinExistence type="predicted"/>
<evidence type="ECO:0000313" key="1">
    <source>
        <dbReference type="EMBL" id="QLY39668.1"/>
    </source>
</evidence>
<reference evidence="1 2" key="1">
    <citation type="submission" date="2020-04" db="EMBL/GenBank/DDBJ databases">
        <authorList>
            <person name="Zheng R.K."/>
            <person name="Sun C.M."/>
        </authorList>
    </citation>
    <scope>NUCLEOTIDE SEQUENCE [LARGE SCALE GENOMIC DNA]</scope>
    <source>
        <strain evidence="2">zrk29</strain>
    </source>
</reference>
<dbReference type="AlphaFoldDB" id="A0A7L6N372"/>
<sequence length="154" mass="18541">MDKTLKTIEDELSWLIKDYKATTDYKFNKYLETLNYHIVYEKKKIKLIFQFLMMQKEESLVLKIIYDVKDAQRENHLYEFPLSKIRSNIELPMINDYDCQRIHDVMDYEVIDGQIKSTVSQLTQGLTYTEVIRRNIKDIIKYGRELRKKEAKSA</sequence>
<dbReference type="KEGG" id="tbk:HF295_01830"/>
<dbReference type="Proteomes" id="UP000512167">
    <property type="component" value="Chromosome"/>
</dbReference>